<dbReference type="InterPro" id="IPR001584">
    <property type="entry name" value="Integrase_cat-core"/>
</dbReference>
<dbReference type="Gene3D" id="3.30.420.10">
    <property type="entry name" value="Ribonuclease H-like superfamily/Ribonuclease H"/>
    <property type="match status" value="1"/>
</dbReference>
<gene>
    <name evidence="4" type="ORF">SAMN04488038_101308</name>
</gene>
<keyword evidence="5" id="KW-1185">Reference proteome</keyword>
<dbReference type="PROSITE" id="PS50994">
    <property type="entry name" value="INTEGRASE"/>
    <property type="match status" value="1"/>
</dbReference>
<evidence type="ECO:0000313" key="4">
    <source>
        <dbReference type="EMBL" id="SEP72839.1"/>
    </source>
</evidence>
<proteinExistence type="inferred from homology"/>
<feature type="domain" description="Integrase catalytic" evidence="3">
    <location>
        <begin position="128"/>
        <end position="309"/>
    </location>
</feature>
<dbReference type="PANTHER" id="PTHR35004:SF8">
    <property type="entry name" value="TRANSPOSASE RV3428C-RELATED"/>
    <property type="match status" value="1"/>
</dbReference>
<dbReference type="Pfam" id="PF22483">
    <property type="entry name" value="Mu-transpos_C_2"/>
    <property type="match status" value="1"/>
</dbReference>
<accession>A0A1H9A857</accession>
<dbReference type="RefSeq" id="WP_093281038.1">
    <property type="nucleotide sequence ID" value="NZ_FOFS01000001.1"/>
</dbReference>
<evidence type="ECO:0000256" key="1">
    <source>
        <dbReference type="ARBA" id="ARBA00009277"/>
    </source>
</evidence>
<dbReference type="STRING" id="489703.SAMN04488038_101308"/>
<dbReference type="OrthoDB" id="2065409at2"/>
<sequence>MNLKEVCRLLLTTDFSNREVGRAAEISPNTAGRYRARLAEEELDWNGVAVLTDRTLEERLNNGRRLARKAFIEPDFAYVQAELCKPGVTVLLLHEEYAGGAGDGAMSETEFRRRLESYQRSLGIVMRQPHAPGYRLFLDYSGKRPSILDPTTGVRTPVELFVSVMGASRKTFVYATATQRLHDWCEANVRALEFYRGVPRLLVPDNLKSAVDRITASEGHVINYTYSRLAQHYDCIVMPTRARKPKDKAAVEVGVRFAQRWILARLRNRVFTSIDELNAAIAELLVRMNDKPMRAHGGKSRNQLFNELDRPALKALPELPYEYSDWKLNVTVPQDYHVVYEQHYYSVPYTYIGAKVRISATARQIEVYARDDNFPIATHLRSNVAGGCTTSPEHQPAAHKAYSQNDGAELIAWADRSGAWISAFVKRHIEAHRRPAVSIQAIRGLRAMESEYGLDRLNAACHRAIRISTTSVVSVRSMLQRRMESAPLRGTSDEDIPMPGHGNVRGAENYQH</sequence>
<evidence type="ECO:0000256" key="2">
    <source>
        <dbReference type="SAM" id="MobiDB-lite"/>
    </source>
</evidence>
<dbReference type="InterPro" id="IPR054353">
    <property type="entry name" value="IstA-like_C"/>
</dbReference>
<organism evidence="4 5">
    <name type="scientific">Solimonas aquatica</name>
    <dbReference type="NCBI Taxonomy" id="489703"/>
    <lineage>
        <taxon>Bacteria</taxon>
        <taxon>Pseudomonadati</taxon>
        <taxon>Pseudomonadota</taxon>
        <taxon>Gammaproteobacteria</taxon>
        <taxon>Nevskiales</taxon>
        <taxon>Nevskiaceae</taxon>
        <taxon>Solimonas</taxon>
    </lineage>
</organism>
<dbReference type="SUPFAM" id="SSF53098">
    <property type="entry name" value="Ribonuclease H-like"/>
    <property type="match status" value="1"/>
</dbReference>
<evidence type="ECO:0000313" key="5">
    <source>
        <dbReference type="Proteomes" id="UP000199233"/>
    </source>
</evidence>
<evidence type="ECO:0000259" key="3">
    <source>
        <dbReference type="PROSITE" id="PS50994"/>
    </source>
</evidence>
<feature type="region of interest" description="Disordered" evidence="2">
    <location>
        <begin position="483"/>
        <end position="512"/>
    </location>
</feature>
<dbReference type="AlphaFoldDB" id="A0A1H9A857"/>
<protein>
    <submittedName>
        <fullName evidence="4">Transposase</fullName>
    </submittedName>
</protein>
<dbReference type="GO" id="GO:0015074">
    <property type="term" value="P:DNA integration"/>
    <property type="evidence" value="ECO:0007669"/>
    <property type="project" value="InterPro"/>
</dbReference>
<dbReference type="InterPro" id="IPR012337">
    <property type="entry name" value="RNaseH-like_sf"/>
</dbReference>
<dbReference type="GO" id="GO:0003676">
    <property type="term" value="F:nucleic acid binding"/>
    <property type="evidence" value="ECO:0007669"/>
    <property type="project" value="InterPro"/>
</dbReference>
<name>A0A1H9A857_9GAMM</name>
<dbReference type="NCBIfam" id="NF033546">
    <property type="entry name" value="transpos_IS21"/>
    <property type="match status" value="1"/>
</dbReference>
<dbReference type="InterPro" id="IPR036397">
    <property type="entry name" value="RNaseH_sf"/>
</dbReference>
<dbReference type="PANTHER" id="PTHR35004">
    <property type="entry name" value="TRANSPOSASE RV3428C-RELATED"/>
    <property type="match status" value="1"/>
</dbReference>
<comment type="similarity">
    <text evidence="1">Belongs to the transposase IS21/IS408/IS1162 family.</text>
</comment>
<dbReference type="Proteomes" id="UP000199233">
    <property type="component" value="Unassembled WGS sequence"/>
</dbReference>
<dbReference type="EMBL" id="FOFS01000001">
    <property type="protein sequence ID" value="SEP72839.1"/>
    <property type="molecule type" value="Genomic_DNA"/>
</dbReference>
<reference evidence="4 5" key="1">
    <citation type="submission" date="2016-10" db="EMBL/GenBank/DDBJ databases">
        <authorList>
            <person name="de Groot N.N."/>
        </authorList>
    </citation>
    <scope>NUCLEOTIDE SEQUENCE [LARGE SCALE GENOMIC DNA]</scope>
    <source>
        <strain evidence="4 5">DSM 25927</strain>
    </source>
</reference>